<feature type="transmembrane region" description="Helical" evidence="1">
    <location>
        <begin position="54"/>
        <end position="74"/>
    </location>
</feature>
<dbReference type="PATRIC" id="fig|1144316.3.peg.663"/>
<keyword evidence="3" id="KW-1185">Reference proteome</keyword>
<organism evidence="2 3">
    <name type="scientific">Chryseobacterium populi</name>
    <dbReference type="NCBI Taxonomy" id="1144316"/>
    <lineage>
        <taxon>Bacteria</taxon>
        <taxon>Pseudomonadati</taxon>
        <taxon>Bacteroidota</taxon>
        <taxon>Flavobacteriia</taxon>
        <taxon>Flavobacteriales</taxon>
        <taxon>Weeksellaceae</taxon>
        <taxon>Chryseobacterium group</taxon>
        <taxon>Chryseobacterium</taxon>
    </lineage>
</organism>
<sequence>MIYNSLNKTNIQRNAIGIITLKQKKMDLKTLNRIDKLRRLKSRGPKTPKWLKPYHMLFMAFVLVFLLGACIKILQYNDN</sequence>
<dbReference type="EMBL" id="AKJY01000011">
    <property type="protein sequence ID" value="EJL75017.1"/>
    <property type="molecule type" value="Genomic_DNA"/>
</dbReference>
<name>J2TA91_9FLAO</name>
<keyword evidence="1" id="KW-0812">Transmembrane</keyword>
<keyword evidence="1" id="KW-1133">Transmembrane helix</keyword>
<protein>
    <submittedName>
        <fullName evidence="2">Uncharacterized protein</fullName>
    </submittedName>
</protein>
<evidence type="ECO:0000313" key="2">
    <source>
        <dbReference type="EMBL" id="EJL75017.1"/>
    </source>
</evidence>
<dbReference type="AlphaFoldDB" id="J2TA91"/>
<evidence type="ECO:0000256" key="1">
    <source>
        <dbReference type="SAM" id="Phobius"/>
    </source>
</evidence>
<proteinExistence type="predicted"/>
<comment type="caution">
    <text evidence="2">The sequence shown here is derived from an EMBL/GenBank/DDBJ whole genome shotgun (WGS) entry which is preliminary data.</text>
</comment>
<accession>J2TA91</accession>
<gene>
    <name evidence="2" type="ORF">PMI13_00652</name>
</gene>
<dbReference type="Proteomes" id="UP000007509">
    <property type="component" value="Unassembled WGS sequence"/>
</dbReference>
<evidence type="ECO:0000313" key="3">
    <source>
        <dbReference type="Proteomes" id="UP000007509"/>
    </source>
</evidence>
<reference evidence="2 3" key="1">
    <citation type="journal article" date="2012" name="J. Bacteriol.">
        <title>Twenty-one genome sequences from Pseudomonas species and 19 genome sequences from diverse bacteria isolated from the rhizosphere and endosphere of Populus deltoides.</title>
        <authorList>
            <person name="Brown S.D."/>
            <person name="Utturkar S.M."/>
            <person name="Klingeman D.M."/>
            <person name="Johnson C.M."/>
            <person name="Martin S.L."/>
            <person name="Land M.L."/>
            <person name="Lu T.Y."/>
            <person name="Schadt C.W."/>
            <person name="Doktycz M.J."/>
            <person name="Pelletier D.A."/>
        </authorList>
    </citation>
    <scope>NUCLEOTIDE SEQUENCE [LARGE SCALE GENOMIC DNA]</scope>
    <source>
        <strain evidence="2 3">CF314</strain>
    </source>
</reference>
<keyword evidence="1" id="KW-0472">Membrane</keyword>